<comment type="caution">
    <text evidence="9">The sequence shown here is derived from an EMBL/GenBank/DDBJ whole genome shotgun (WGS) entry which is preliminary data.</text>
</comment>
<dbReference type="PANTHER" id="PTHR34582:SF6">
    <property type="entry name" value="UPF0702 TRANSMEMBRANE PROTEIN YCAP"/>
    <property type="match status" value="1"/>
</dbReference>
<dbReference type="Pfam" id="PF04239">
    <property type="entry name" value="DUF421"/>
    <property type="match status" value="1"/>
</dbReference>
<dbReference type="EMBL" id="JAAVUN010000020">
    <property type="protein sequence ID" value="NKE10269.1"/>
    <property type="molecule type" value="Genomic_DNA"/>
</dbReference>
<evidence type="ECO:0000256" key="6">
    <source>
        <dbReference type="ARBA" id="ARBA00023136"/>
    </source>
</evidence>
<evidence type="ECO:0000259" key="8">
    <source>
        <dbReference type="Pfam" id="PF04239"/>
    </source>
</evidence>
<keyword evidence="3" id="KW-1003">Cell membrane</keyword>
<gene>
    <name evidence="9" type="ORF">GTW58_10070</name>
</gene>
<evidence type="ECO:0000256" key="2">
    <source>
        <dbReference type="ARBA" id="ARBA00006448"/>
    </source>
</evidence>
<comment type="subcellular location">
    <subcellularLocation>
        <location evidence="1">Cell membrane</location>
        <topology evidence="1">Multi-pass membrane protein</topology>
    </subcellularLocation>
</comment>
<accession>A0A846TTZ2</accession>
<dbReference type="InterPro" id="IPR023090">
    <property type="entry name" value="UPF0702_alpha/beta_dom_sf"/>
</dbReference>
<evidence type="ECO:0000256" key="5">
    <source>
        <dbReference type="ARBA" id="ARBA00022989"/>
    </source>
</evidence>
<name>A0A846TTZ2_9MICC</name>
<dbReference type="Gene3D" id="3.30.240.20">
    <property type="entry name" value="bsu07140 like domains"/>
    <property type="match status" value="1"/>
</dbReference>
<dbReference type="PANTHER" id="PTHR34582">
    <property type="entry name" value="UPF0702 TRANSMEMBRANE PROTEIN YCAP"/>
    <property type="match status" value="1"/>
</dbReference>
<dbReference type="Proteomes" id="UP000521379">
    <property type="component" value="Unassembled WGS sequence"/>
</dbReference>
<evidence type="ECO:0000313" key="9">
    <source>
        <dbReference type="EMBL" id="NKE10269.1"/>
    </source>
</evidence>
<feature type="domain" description="YetF C-terminal" evidence="8">
    <location>
        <begin position="86"/>
        <end position="183"/>
    </location>
</feature>
<evidence type="ECO:0000313" key="10">
    <source>
        <dbReference type="Proteomes" id="UP000521379"/>
    </source>
</evidence>
<dbReference type="RefSeq" id="WP_119933349.1">
    <property type="nucleotide sequence ID" value="NZ_JAAVUN010000020.1"/>
</dbReference>
<protein>
    <submittedName>
        <fullName evidence="9">DUF421 domain-containing protein</fullName>
    </submittedName>
</protein>
<dbReference type="GO" id="GO:0005886">
    <property type="term" value="C:plasma membrane"/>
    <property type="evidence" value="ECO:0007669"/>
    <property type="project" value="UniProtKB-SubCell"/>
</dbReference>
<comment type="similarity">
    <text evidence="2">Belongs to the UPF0702 family.</text>
</comment>
<dbReference type="InterPro" id="IPR007353">
    <property type="entry name" value="DUF421"/>
</dbReference>
<reference evidence="9 10" key="1">
    <citation type="submission" date="2020-02" db="EMBL/GenBank/DDBJ databases">
        <authorList>
            <person name="Sun Q."/>
        </authorList>
    </citation>
    <scope>NUCLEOTIDE SEQUENCE [LARGE SCALE GENOMIC DNA]</scope>
    <source>
        <strain evidence="9 10">YIM 13062</strain>
    </source>
</reference>
<feature type="transmembrane region" description="Helical" evidence="7">
    <location>
        <begin position="62"/>
        <end position="79"/>
    </location>
</feature>
<feature type="transmembrane region" description="Helical" evidence="7">
    <location>
        <begin position="38"/>
        <end position="56"/>
    </location>
</feature>
<dbReference type="AlphaFoldDB" id="A0A846TTZ2"/>
<evidence type="ECO:0000256" key="4">
    <source>
        <dbReference type="ARBA" id="ARBA00022692"/>
    </source>
</evidence>
<evidence type="ECO:0000256" key="7">
    <source>
        <dbReference type="SAM" id="Phobius"/>
    </source>
</evidence>
<evidence type="ECO:0000256" key="3">
    <source>
        <dbReference type="ARBA" id="ARBA00022475"/>
    </source>
</evidence>
<feature type="transmembrane region" description="Helical" evidence="7">
    <location>
        <begin position="12"/>
        <end position="29"/>
    </location>
</feature>
<keyword evidence="6 7" id="KW-0472">Membrane</keyword>
<keyword evidence="5 7" id="KW-1133">Transmembrane helix</keyword>
<keyword evidence="10" id="KW-1185">Reference proteome</keyword>
<evidence type="ECO:0000256" key="1">
    <source>
        <dbReference type="ARBA" id="ARBA00004651"/>
    </source>
</evidence>
<keyword evidence="4 7" id="KW-0812">Transmembrane</keyword>
<proteinExistence type="inferred from homology"/>
<sequence length="185" mass="19726">MTIQIPAADKIIRTVVVYLFIALLIRVAGKRRMAQMNSLDLVVVLLLSNVVQNAIIGPDNSLLGGLVGAVVLVLTNFLLERATHRSPALSRLLEGPSTQLVTDGSLDRGAMLRLGLSRQEVDAALRHQGADTLTEVQSATLSPGGGVVVTLRPEDQNASIGDLERAVAQLNSKLHQLLIQQGRAS</sequence>
<organism evidence="9 10">
    <name type="scientific">Kocuria subflava</name>
    <dbReference type="NCBI Taxonomy" id="1736139"/>
    <lineage>
        <taxon>Bacteria</taxon>
        <taxon>Bacillati</taxon>
        <taxon>Actinomycetota</taxon>
        <taxon>Actinomycetes</taxon>
        <taxon>Micrococcales</taxon>
        <taxon>Micrococcaceae</taxon>
        <taxon>Kocuria</taxon>
    </lineage>
</organism>